<name>A0ABS9YLD4_9ACTN</name>
<dbReference type="EMBL" id="JALDAY010000017">
    <property type="protein sequence ID" value="MCI3277965.1"/>
    <property type="molecule type" value="Genomic_DNA"/>
</dbReference>
<proteinExistence type="predicted"/>
<dbReference type="InterPro" id="IPR021889">
    <property type="entry name" value="DUF3500"/>
</dbReference>
<sequence>MYVNANAATTSSNSSDSSDSSEAATTTAASSSVSDVVDAANAFLDTLDDDQQSEVLLDFTEANATAWSNLPCGSTCRVGIEFSTLSDTQLTAAKAVIEAATGTGSGTGYDQITQILAADDYLGETASGYGSGNYYLAFLGTPSTSGTWQLHFGGHHLALNLTYKDGEVEGTTPYFVGVEPTSWTEDGTSYEPLAAQSDAMQSMLSSLSTSELSEAKLSESFSDVLLGPGDDGDFPTTKEGLAVSELTSAQQKLVLAAITPWVEVADDTTAESVLSTYESELDETYIAYSGGTDFDTQGDYVRIDGPGVWIEFVCQDGVVYTSKIHYHTVYRDHNTDYGGEFSF</sequence>
<evidence type="ECO:0000256" key="1">
    <source>
        <dbReference type="SAM" id="MobiDB-lite"/>
    </source>
</evidence>
<dbReference type="RefSeq" id="WP_242776102.1">
    <property type="nucleotide sequence ID" value="NZ_JALDAY010000017.1"/>
</dbReference>
<dbReference type="PANTHER" id="PTHR37489:SF1">
    <property type="entry name" value="DUF3500 DOMAIN-CONTAINING PROTEIN"/>
    <property type="match status" value="1"/>
</dbReference>
<accession>A0ABS9YLD4</accession>
<reference evidence="2" key="1">
    <citation type="submission" date="2022-03" db="EMBL/GenBank/DDBJ databases">
        <title>Streptomyces 7R015 and 7R016 isolated from Barleria lupulina in Thailand.</title>
        <authorList>
            <person name="Kanchanasin P."/>
            <person name="Phongsopitanun W."/>
            <person name="Tanasupawat S."/>
        </authorList>
    </citation>
    <scope>NUCLEOTIDE SEQUENCE</scope>
    <source>
        <strain evidence="2">7R015</strain>
    </source>
</reference>
<dbReference type="PANTHER" id="PTHR37489">
    <property type="entry name" value="DUF3500 DOMAIN-CONTAINING PROTEIN"/>
    <property type="match status" value="1"/>
</dbReference>
<comment type="caution">
    <text evidence="2">The sequence shown here is derived from an EMBL/GenBank/DDBJ whole genome shotgun (WGS) entry which is preliminary data.</text>
</comment>
<feature type="region of interest" description="Disordered" evidence="1">
    <location>
        <begin position="1"/>
        <end position="28"/>
    </location>
</feature>
<evidence type="ECO:0000313" key="2">
    <source>
        <dbReference type="EMBL" id="MCI3277965.1"/>
    </source>
</evidence>
<dbReference type="Pfam" id="PF12006">
    <property type="entry name" value="DUF3500"/>
    <property type="match status" value="1"/>
</dbReference>
<gene>
    <name evidence="2" type="ORF">MQP27_43560</name>
</gene>
<dbReference type="Proteomes" id="UP001165269">
    <property type="component" value="Unassembled WGS sequence"/>
</dbReference>
<evidence type="ECO:0000313" key="3">
    <source>
        <dbReference type="Proteomes" id="UP001165269"/>
    </source>
</evidence>
<protein>
    <submittedName>
        <fullName evidence="2">DUF3500 domain-containing protein</fullName>
    </submittedName>
</protein>
<keyword evidence="3" id="KW-1185">Reference proteome</keyword>
<organism evidence="2 3">
    <name type="scientific">Streptomyces cylindrosporus</name>
    <dbReference type="NCBI Taxonomy" id="2927583"/>
    <lineage>
        <taxon>Bacteria</taxon>
        <taxon>Bacillati</taxon>
        <taxon>Actinomycetota</taxon>
        <taxon>Actinomycetes</taxon>
        <taxon>Kitasatosporales</taxon>
        <taxon>Streptomycetaceae</taxon>
        <taxon>Streptomyces</taxon>
    </lineage>
</organism>